<feature type="domain" description="Catalase core" evidence="10">
    <location>
        <begin position="7"/>
        <end position="316"/>
    </location>
</feature>
<keyword evidence="2 7" id="KW-0575">Peroxidase</keyword>
<evidence type="ECO:0000256" key="1">
    <source>
        <dbReference type="ARBA" id="ARBA00005329"/>
    </source>
</evidence>
<dbReference type="InterPro" id="IPR018028">
    <property type="entry name" value="Catalase"/>
</dbReference>
<comment type="similarity">
    <text evidence="1 7">Belongs to the catalase family.</text>
</comment>
<dbReference type="GO" id="GO:0042744">
    <property type="term" value="P:hydrogen peroxide catabolic process"/>
    <property type="evidence" value="ECO:0007669"/>
    <property type="project" value="TreeGrafter"/>
</dbReference>
<dbReference type="InterPro" id="IPR011614">
    <property type="entry name" value="Catalase_core"/>
</dbReference>
<keyword evidence="6 7" id="KW-0408">Iron</keyword>
<comment type="function">
    <text evidence="7">Has an organic peroxide-dependent peroxidase activity.</text>
</comment>
<dbReference type="GO" id="GO:0042542">
    <property type="term" value="P:response to hydrogen peroxide"/>
    <property type="evidence" value="ECO:0007669"/>
    <property type="project" value="TreeGrafter"/>
</dbReference>
<dbReference type="PANTHER" id="PTHR11465">
    <property type="entry name" value="CATALASE"/>
    <property type="match status" value="1"/>
</dbReference>
<evidence type="ECO:0000313" key="11">
    <source>
        <dbReference type="EMBL" id="SEP53117.1"/>
    </source>
</evidence>
<dbReference type="STRING" id="394193.SAMN04489732_12488"/>
<comment type="cofactor">
    <cofactor evidence="7">
        <name>heme</name>
        <dbReference type="ChEBI" id="CHEBI:30413"/>
    </cofactor>
</comment>
<evidence type="ECO:0000256" key="9">
    <source>
        <dbReference type="PIRSR" id="PIRSR000296-2"/>
    </source>
</evidence>
<protein>
    <recommendedName>
        <fullName evidence="7">Catalase-related peroxidase</fullName>
        <ecNumber evidence="7">1.11.1.-</ecNumber>
    </recommendedName>
</protein>
<keyword evidence="4 7" id="KW-0479">Metal-binding</keyword>
<dbReference type="Proteomes" id="UP000198582">
    <property type="component" value="Unassembled WGS sequence"/>
</dbReference>
<evidence type="ECO:0000256" key="8">
    <source>
        <dbReference type="PIRSR" id="PIRSR000296-1"/>
    </source>
</evidence>
<dbReference type="InterPro" id="IPR024168">
    <property type="entry name" value="Catalase_SrpA-type_pred"/>
</dbReference>
<gene>
    <name evidence="11" type="ORF">SAMN04489732_12488</name>
</gene>
<dbReference type="EC" id="1.11.1.-" evidence="7"/>
<accession>A0A1H8YLR4</accession>
<feature type="binding site" description="axial binding residue" evidence="9">
    <location>
        <position position="307"/>
    </location>
    <ligand>
        <name>heme</name>
        <dbReference type="ChEBI" id="CHEBI:30413"/>
    </ligand>
    <ligandPart>
        <name>Fe</name>
        <dbReference type="ChEBI" id="CHEBI:18248"/>
    </ligandPart>
</feature>
<keyword evidence="5 7" id="KW-0560">Oxidoreductase</keyword>
<dbReference type="Gene3D" id="2.40.180.10">
    <property type="entry name" value="Catalase core domain"/>
    <property type="match status" value="1"/>
</dbReference>
<dbReference type="PRINTS" id="PR00067">
    <property type="entry name" value="CATALASE"/>
</dbReference>
<proteinExistence type="inferred from homology"/>
<dbReference type="GO" id="GO:0046872">
    <property type="term" value="F:metal ion binding"/>
    <property type="evidence" value="ECO:0007669"/>
    <property type="project" value="UniProtKB-KW"/>
</dbReference>
<dbReference type="GO" id="GO:0020037">
    <property type="term" value="F:heme binding"/>
    <property type="evidence" value="ECO:0007669"/>
    <property type="project" value="InterPro"/>
</dbReference>
<sequence>MYDPRVTTPDGMTAEQAINRIEAAGHPRPQDRRLHARGAVYEAKFVPSGRIAHLTSAAHLTTETSAVVRFSNGSPQYDADDRARGIRGMAVKFLDGEGNGVHDLVAANFRVFPSSTPEGFVELVEALSATGEAGLKEKLAGGGKLAGFLFQHKESHAGIKAFVSRRAPASFATTRYDGLHAFHFTGAEGTRTAFRYRLVPQLGEADLDADTTKLERGFLLPDLDRRLEGGPVSFTLVVQLGEPGDPTHDPSIAWPEHRPLLPAGEIRIERLSPESADWERQVFDPTRITHGVELSDDTVLAFRPLAYSVSAERRLS</sequence>
<dbReference type="InterPro" id="IPR020835">
    <property type="entry name" value="Catalase_sf"/>
</dbReference>
<dbReference type="GO" id="GO:0004096">
    <property type="term" value="F:catalase activity"/>
    <property type="evidence" value="ECO:0007669"/>
    <property type="project" value="InterPro"/>
</dbReference>
<dbReference type="GO" id="GO:0005737">
    <property type="term" value="C:cytoplasm"/>
    <property type="evidence" value="ECO:0007669"/>
    <property type="project" value="TreeGrafter"/>
</dbReference>
<dbReference type="SUPFAM" id="SSF56634">
    <property type="entry name" value="Heme-dependent catalase-like"/>
    <property type="match status" value="1"/>
</dbReference>
<evidence type="ECO:0000256" key="3">
    <source>
        <dbReference type="ARBA" id="ARBA00022617"/>
    </source>
</evidence>
<dbReference type="PIRSF" id="PIRSF000296">
    <property type="entry name" value="SrpA"/>
    <property type="match status" value="1"/>
</dbReference>
<evidence type="ECO:0000256" key="4">
    <source>
        <dbReference type="ARBA" id="ARBA00022723"/>
    </source>
</evidence>
<dbReference type="AlphaFoldDB" id="A0A1H8YLR4"/>
<evidence type="ECO:0000256" key="2">
    <source>
        <dbReference type="ARBA" id="ARBA00022559"/>
    </source>
</evidence>
<name>A0A1H8YLR4_9PSEU</name>
<dbReference type="SMART" id="SM01060">
    <property type="entry name" value="Catalase"/>
    <property type="match status" value="1"/>
</dbReference>
<dbReference type="PROSITE" id="PS51402">
    <property type="entry name" value="CATALASE_3"/>
    <property type="match status" value="1"/>
</dbReference>
<dbReference type="EMBL" id="FOEF01000024">
    <property type="protein sequence ID" value="SEP53117.1"/>
    <property type="molecule type" value="Genomic_DNA"/>
</dbReference>
<dbReference type="Pfam" id="PF00199">
    <property type="entry name" value="Catalase"/>
    <property type="match status" value="1"/>
</dbReference>
<reference evidence="11 12" key="1">
    <citation type="submission" date="2016-10" db="EMBL/GenBank/DDBJ databases">
        <authorList>
            <person name="de Groot N.N."/>
        </authorList>
    </citation>
    <scope>NUCLEOTIDE SEQUENCE [LARGE SCALE GENOMIC DNA]</scope>
    <source>
        <strain evidence="11 12">DSM 44993</strain>
    </source>
</reference>
<feature type="active site" evidence="8">
    <location>
        <position position="35"/>
    </location>
</feature>
<evidence type="ECO:0000313" key="12">
    <source>
        <dbReference type="Proteomes" id="UP000198582"/>
    </source>
</evidence>
<dbReference type="Gene3D" id="1.20.1280.120">
    <property type="match status" value="1"/>
</dbReference>
<evidence type="ECO:0000256" key="6">
    <source>
        <dbReference type="ARBA" id="ARBA00023004"/>
    </source>
</evidence>
<dbReference type="PANTHER" id="PTHR11465:SF9">
    <property type="entry name" value="CATALASE"/>
    <property type="match status" value="1"/>
</dbReference>
<organism evidence="11 12">
    <name type="scientific">Amycolatopsis saalfeldensis</name>
    <dbReference type="NCBI Taxonomy" id="394193"/>
    <lineage>
        <taxon>Bacteria</taxon>
        <taxon>Bacillati</taxon>
        <taxon>Actinomycetota</taxon>
        <taxon>Actinomycetes</taxon>
        <taxon>Pseudonocardiales</taxon>
        <taxon>Pseudonocardiaceae</taxon>
        <taxon>Amycolatopsis</taxon>
    </lineage>
</organism>
<keyword evidence="12" id="KW-1185">Reference proteome</keyword>
<keyword evidence="3 7" id="KW-0349">Heme</keyword>
<evidence type="ECO:0000259" key="10">
    <source>
        <dbReference type="SMART" id="SM01060"/>
    </source>
</evidence>
<evidence type="ECO:0000256" key="7">
    <source>
        <dbReference type="PIRNR" id="PIRNR000296"/>
    </source>
</evidence>
<evidence type="ECO:0000256" key="5">
    <source>
        <dbReference type="ARBA" id="ARBA00023002"/>
    </source>
</evidence>